<accession>A0A1L9VZH5</accession>
<dbReference type="EMBL" id="KV878888">
    <property type="protein sequence ID" value="OJJ89323.1"/>
    <property type="molecule type" value="Genomic_DNA"/>
</dbReference>
<feature type="region of interest" description="Disordered" evidence="1">
    <location>
        <begin position="1"/>
        <end position="74"/>
    </location>
</feature>
<sequence>MSDTNMGEATGANEAPTASPPPEPITPNRPLKRPRPQTPKKVTEPPVTPQKSLRPGQSSQVTPPESPPLGSPQSQLDLELQSHISAAVASRTAQIKSTGDEVMELVSTVNQKIANWEEKSLQGAASLGKDIRTLVLNFSKNLATGHLTEAEENHQPHHHTQKQQLC</sequence>
<feature type="compositionally biased region" description="Pro residues" evidence="1">
    <location>
        <begin position="18"/>
        <end position="27"/>
    </location>
</feature>
<evidence type="ECO:0000256" key="1">
    <source>
        <dbReference type="SAM" id="MobiDB-lite"/>
    </source>
</evidence>
<dbReference type="VEuPathDB" id="FungiDB:ASPGLDRAFT_53996"/>
<dbReference type="STRING" id="1160497.A0A1L9VZH5"/>
<dbReference type="Proteomes" id="UP000184300">
    <property type="component" value="Unassembled WGS sequence"/>
</dbReference>
<dbReference type="AlphaFoldDB" id="A0A1L9VZH5"/>
<organism evidence="2 3">
    <name type="scientific">Aspergillus glaucus CBS 516.65</name>
    <dbReference type="NCBI Taxonomy" id="1160497"/>
    <lineage>
        <taxon>Eukaryota</taxon>
        <taxon>Fungi</taxon>
        <taxon>Dikarya</taxon>
        <taxon>Ascomycota</taxon>
        <taxon>Pezizomycotina</taxon>
        <taxon>Eurotiomycetes</taxon>
        <taxon>Eurotiomycetidae</taxon>
        <taxon>Eurotiales</taxon>
        <taxon>Aspergillaceae</taxon>
        <taxon>Aspergillus</taxon>
        <taxon>Aspergillus subgen. Aspergillus</taxon>
    </lineage>
</organism>
<name>A0A1L9VZH5_ASPGL</name>
<dbReference type="RefSeq" id="XP_022405985.1">
    <property type="nucleotide sequence ID" value="XM_022548055.1"/>
</dbReference>
<evidence type="ECO:0000313" key="3">
    <source>
        <dbReference type="Proteomes" id="UP000184300"/>
    </source>
</evidence>
<evidence type="ECO:0000313" key="2">
    <source>
        <dbReference type="EMBL" id="OJJ89323.1"/>
    </source>
</evidence>
<dbReference type="GeneID" id="34464316"/>
<gene>
    <name evidence="2" type="ORF">ASPGLDRAFT_53996</name>
</gene>
<protein>
    <submittedName>
        <fullName evidence="2">Uncharacterized protein</fullName>
    </submittedName>
</protein>
<reference evidence="3" key="1">
    <citation type="journal article" date="2017" name="Genome Biol.">
        <title>Comparative genomics reveals high biological diversity and specific adaptations in the industrially and medically important fungal genus Aspergillus.</title>
        <authorList>
            <person name="de Vries R.P."/>
            <person name="Riley R."/>
            <person name="Wiebenga A."/>
            <person name="Aguilar-Osorio G."/>
            <person name="Amillis S."/>
            <person name="Uchima C.A."/>
            <person name="Anderluh G."/>
            <person name="Asadollahi M."/>
            <person name="Askin M."/>
            <person name="Barry K."/>
            <person name="Battaglia E."/>
            <person name="Bayram O."/>
            <person name="Benocci T."/>
            <person name="Braus-Stromeyer S.A."/>
            <person name="Caldana C."/>
            <person name="Canovas D."/>
            <person name="Cerqueira G.C."/>
            <person name="Chen F."/>
            <person name="Chen W."/>
            <person name="Choi C."/>
            <person name="Clum A."/>
            <person name="Dos Santos R.A."/>
            <person name="Damasio A.R."/>
            <person name="Diallinas G."/>
            <person name="Emri T."/>
            <person name="Fekete E."/>
            <person name="Flipphi M."/>
            <person name="Freyberg S."/>
            <person name="Gallo A."/>
            <person name="Gournas C."/>
            <person name="Habgood R."/>
            <person name="Hainaut M."/>
            <person name="Harispe M.L."/>
            <person name="Henrissat B."/>
            <person name="Hilden K.S."/>
            <person name="Hope R."/>
            <person name="Hossain A."/>
            <person name="Karabika E."/>
            <person name="Karaffa L."/>
            <person name="Karanyi Z."/>
            <person name="Krasevec N."/>
            <person name="Kuo A."/>
            <person name="Kusch H."/>
            <person name="LaButti K."/>
            <person name="Lagendijk E.L."/>
            <person name="Lapidus A."/>
            <person name="Levasseur A."/>
            <person name="Lindquist E."/>
            <person name="Lipzen A."/>
            <person name="Logrieco A.F."/>
            <person name="MacCabe A."/>
            <person name="Maekelae M.R."/>
            <person name="Malavazi I."/>
            <person name="Melin P."/>
            <person name="Meyer V."/>
            <person name="Mielnichuk N."/>
            <person name="Miskei M."/>
            <person name="Molnar A.P."/>
            <person name="Mule G."/>
            <person name="Ngan C.Y."/>
            <person name="Orejas M."/>
            <person name="Orosz E."/>
            <person name="Ouedraogo J.P."/>
            <person name="Overkamp K.M."/>
            <person name="Park H.-S."/>
            <person name="Perrone G."/>
            <person name="Piumi F."/>
            <person name="Punt P.J."/>
            <person name="Ram A.F."/>
            <person name="Ramon A."/>
            <person name="Rauscher S."/>
            <person name="Record E."/>
            <person name="Riano-Pachon D.M."/>
            <person name="Robert V."/>
            <person name="Roehrig J."/>
            <person name="Ruller R."/>
            <person name="Salamov A."/>
            <person name="Salih N.S."/>
            <person name="Samson R.A."/>
            <person name="Sandor E."/>
            <person name="Sanguinetti M."/>
            <person name="Schuetze T."/>
            <person name="Sepcic K."/>
            <person name="Shelest E."/>
            <person name="Sherlock G."/>
            <person name="Sophianopoulou V."/>
            <person name="Squina F.M."/>
            <person name="Sun H."/>
            <person name="Susca A."/>
            <person name="Todd R.B."/>
            <person name="Tsang A."/>
            <person name="Unkles S.E."/>
            <person name="van de Wiele N."/>
            <person name="van Rossen-Uffink D."/>
            <person name="Oliveira J.V."/>
            <person name="Vesth T.C."/>
            <person name="Visser J."/>
            <person name="Yu J.-H."/>
            <person name="Zhou M."/>
            <person name="Andersen M.R."/>
            <person name="Archer D.B."/>
            <person name="Baker S.E."/>
            <person name="Benoit I."/>
            <person name="Brakhage A.A."/>
            <person name="Braus G.H."/>
            <person name="Fischer R."/>
            <person name="Frisvad J.C."/>
            <person name="Goldman G.H."/>
            <person name="Houbraken J."/>
            <person name="Oakley B."/>
            <person name="Pocsi I."/>
            <person name="Scazzocchio C."/>
            <person name="Seiboth B."/>
            <person name="vanKuyk P.A."/>
            <person name="Wortman J."/>
            <person name="Dyer P.S."/>
            <person name="Grigoriev I.V."/>
        </authorList>
    </citation>
    <scope>NUCLEOTIDE SEQUENCE [LARGE SCALE GENOMIC DNA]</scope>
    <source>
        <strain evidence="3">CBS 516.65</strain>
    </source>
</reference>
<keyword evidence="3" id="KW-1185">Reference proteome</keyword>
<proteinExistence type="predicted"/>